<keyword evidence="3" id="KW-0378">Hydrolase</keyword>
<dbReference type="RefSeq" id="WP_091514013.1">
    <property type="nucleotide sequence ID" value="NZ_FOLE01000008.1"/>
</dbReference>
<dbReference type="SUPFAM" id="SSF56281">
    <property type="entry name" value="Metallo-hydrolase/oxidoreductase"/>
    <property type="match status" value="1"/>
</dbReference>
<keyword evidence="2" id="KW-0479">Metal-binding</keyword>
<evidence type="ECO:0000256" key="2">
    <source>
        <dbReference type="ARBA" id="ARBA00022723"/>
    </source>
</evidence>
<dbReference type="AlphaFoldDB" id="A0A1I1L9G7"/>
<evidence type="ECO:0000256" key="1">
    <source>
        <dbReference type="ARBA" id="ARBA00001947"/>
    </source>
</evidence>
<sequence length="213" mass="24224">MSFKIQSFTFNGFQENTYVVFDSESLETAIIDPGCYNAHEQAALEKFIAQNSLTVKYLLNTHCHIDHVLGNTFVKNQYNVPLMIHRLEQVILDNSYASATMYGFMNYERCEADIYLEEGQQILLGNNALDILFVPGHAPGHVAFYNTAERFCISGDVLFRESVGRTDFPYCNHNDLIDSIKTKMFALPDDTRVYAGHGPSTTIAHEKRYNPFV</sequence>
<dbReference type="InterPro" id="IPR051453">
    <property type="entry name" value="MBL_Glyoxalase_II"/>
</dbReference>
<dbReference type="EMBL" id="FOLE01000008">
    <property type="protein sequence ID" value="SFC69605.1"/>
    <property type="molecule type" value="Genomic_DNA"/>
</dbReference>
<organism evidence="6 7">
    <name type="scientific">Flexibacter flexilis DSM 6793</name>
    <dbReference type="NCBI Taxonomy" id="927664"/>
    <lineage>
        <taxon>Bacteria</taxon>
        <taxon>Pseudomonadati</taxon>
        <taxon>Bacteroidota</taxon>
        <taxon>Cytophagia</taxon>
        <taxon>Cytophagales</taxon>
        <taxon>Flexibacteraceae</taxon>
        <taxon>Flexibacter</taxon>
    </lineage>
</organism>
<dbReference type="InterPro" id="IPR001279">
    <property type="entry name" value="Metallo-B-lactamas"/>
</dbReference>
<protein>
    <submittedName>
        <fullName evidence="6">Glyoxylase, beta-lactamase superfamily II</fullName>
    </submittedName>
</protein>
<dbReference type="PANTHER" id="PTHR46233:SF3">
    <property type="entry name" value="HYDROXYACYLGLUTATHIONE HYDROLASE GLOC"/>
    <property type="match status" value="1"/>
</dbReference>
<evidence type="ECO:0000256" key="3">
    <source>
        <dbReference type="ARBA" id="ARBA00022801"/>
    </source>
</evidence>
<dbReference type="OrthoDB" id="9802248at2"/>
<name>A0A1I1L9G7_9BACT</name>
<dbReference type="GO" id="GO:0016787">
    <property type="term" value="F:hydrolase activity"/>
    <property type="evidence" value="ECO:0007669"/>
    <property type="project" value="UniProtKB-KW"/>
</dbReference>
<dbReference type="PANTHER" id="PTHR46233">
    <property type="entry name" value="HYDROXYACYLGLUTATHIONE HYDROLASE GLOC"/>
    <property type="match status" value="1"/>
</dbReference>
<dbReference type="STRING" id="927664.SAMN05421780_108124"/>
<dbReference type="Gene3D" id="3.60.15.10">
    <property type="entry name" value="Ribonuclease Z/Hydroxyacylglutathione hydrolase-like"/>
    <property type="match status" value="1"/>
</dbReference>
<dbReference type="SMART" id="SM00849">
    <property type="entry name" value="Lactamase_B"/>
    <property type="match status" value="1"/>
</dbReference>
<comment type="cofactor">
    <cofactor evidence="1">
        <name>Zn(2+)</name>
        <dbReference type="ChEBI" id="CHEBI:29105"/>
    </cofactor>
</comment>
<dbReference type="Proteomes" id="UP000199514">
    <property type="component" value="Unassembled WGS sequence"/>
</dbReference>
<keyword evidence="4" id="KW-0862">Zinc</keyword>
<keyword evidence="7" id="KW-1185">Reference proteome</keyword>
<accession>A0A1I1L9G7</accession>
<evidence type="ECO:0000313" key="7">
    <source>
        <dbReference type="Proteomes" id="UP000199514"/>
    </source>
</evidence>
<evidence type="ECO:0000256" key="4">
    <source>
        <dbReference type="ARBA" id="ARBA00022833"/>
    </source>
</evidence>
<dbReference type="GO" id="GO:0046872">
    <property type="term" value="F:metal ion binding"/>
    <property type="evidence" value="ECO:0007669"/>
    <property type="project" value="UniProtKB-KW"/>
</dbReference>
<dbReference type="InterPro" id="IPR036866">
    <property type="entry name" value="RibonucZ/Hydroxyglut_hydro"/>
</dbReference>
<feature type="domain" description="Metallo-beta-lactamase" evidence="5">
    <location>
        <begin position="14"/>
        <end position="197"/>
    </location>
</feature>
<evidence type="ECO:0000313" key="6">
    <source>
        <dbReference type="EMBL" id="SFC69605.1"/>
    </source>
</evidence>
<evidence type="ECO:0000259" key="5">
    <source>
        <dbReference type="SMART" id="SM00849"/>
    </source>
</evidence>
<dbReference type="Pfam" id="PF00753">
    <property type="entry name" value="Lactamase_B"/>
    <property type="match status" value="1"/>
</dbReference>
<gene>
    <name evidence="6" type="ORF">SAMN05421780_108124</name>
</gene>
<reference evidence="6 7" key="1">
    <citation type="submission" date="2016-10" db="EMBL/GenBank/DDBJ databases">
        <authorList>
            <person name="de Groot N.N."/>
        </authorList>
    </citation>
    <scope>NUCLEOTIDE SEQUENCE [LARGE SCALE GENOMIC DNA]</scope>
    <source>
        <strain evidence="6 7">DSM 6793</strain>
    </source>
</reference>
<proteinExistence type="predicted"/>